<dbReference type="AlphaFoldDB" id="A0A367FNX9"/>
<dbReference type="PROSITE" id="PS50966">
    <property type="entry name" value="ZF_SWIM"/>
    <property type="match status" value="1"/>
</dbReference>
<organism evidence="3 4">
    <name type="scientific">Sphaerisporangium album</name>
    <dbReference type="NCBI Taxonomy" id="509200"/>
    <lineage>
        <taxon>Bacteria</taxon>
        <taxon>Bacillati</taxon>
        <taxon>Actinomycetota</taxon>
        <taxon>Actinomycetes</taxon>
        <taxon>Streptosporangiales</taxon>
        <taxon>Streptosporangiaceae</taxon>
        <taxon>Sphaerisporangium</taxon>
    </lineage>
</organism>
<evidence type="ECO:0000259" key="2">
    <source>
        <dbReference type="PROSITE" id="PS50966"/>
    </source>
</evidence>
<keyword evidence="1" id="KW-0479">Metal-binding</keyword>
<dbReference type="InterPro" id="IPR007527">
    <property type="entry name" value="Znf_SWIM"/>
</dbReference>
<feature type="domain" description="SWIM-type" evidence="2">
    <location>
        <begin position="74"/>
        <end position="114"/>
    </location>
</feature>
<protein>
    <recommendedName>
        <fullName evidence="2">SWIM-type domain-containing protein</fullName>
    </recommendedName>
</protein>
<keyword evidence="1" id="KW-0862">Zinc</keyword>
<evidence type="ECO:0000313" key="3">
    <source>
        <dbReference type="EMBL" id="RCG31971.1"/>
    </source>
</evidence>
<dbReference type="InterPro" id="IPR046053">
    <property type="entry name" value="DUF6011"/>
</dbReference>
<dbReference type="Proteomes" id="UP000253094">
    <property type="component" value="Unassembled WGS sequence"/>
</dbReference>
<keyword evidence="4" id="KW-1185">Reference proteome</keyword>
<comment type="caution">
    <text evidence="3">The sequence shown here is derived from an EMBL/GenBank/DDBJ whole genome shotgun (WGS) entry which is preliminary data.</text>
</comment>
<gene>
    <name evidence="3" type="ORF">DQ384_05360</name>
</gene>
<sequence>MTTTAVDPAKCRRCHRALTSAKSIATGYGPGCAAKIRGAAKTADLTDFKPAQIAKATELIEQGGILRTRRPNLYTAVSGDGNTTYLVARQACTCPAGIKNRACYHRAALTILAAA</sequence>
<dbReference type="EMBL" id="QOIL01000003">
    <property type="protein sequence ID" value="RCG31971.1"/>
    <property type="molecule type" value="Genomic_DNA"/>
</dbReference>
<dbReference type="RefSeq" id="WP_114027586.1">
    <property type="nucleotide sequence ID" value="NZ_QOIL01000003.1"/>
</dbReference>
<dbReference type="OrthoDB" id="3213965at2"/>
<keyword evidence="1" id="KW-0863">Zinc-finger</keyword>
<proteinExistence type="predicted"/>
<name>A0A367FNX9_9ACTN</name>
<dbReference type="GO" id="GO:0008270">
    <property type="term" value="F:zinc ion binding"/>
    <property type="evidence" value="ECO:0007669"/>
    <property type="project" value="UniProtKB-KW"/>
</dbReference>
<evidence type="ECO:0000256" key="1">
    <source>
        <dbReference type="PROSITE-ProRule" id="PRU00325"/>
    </source>
</evidence>
<evidence type="ECO:0000313" key="4">
    <source>
        <dbReference type="Proteomes" id="UP000253094"/>
    </source>
</evidence>
<dbReference type="Pfam" id="PF19474">
    <property type="entry name" value="DUF6011"/>
    <property type="match status" value="1"/>
</dbReference>
<reference evidence="3 4" key="1">
    <citation type="submission" date="2018-06" db="EMBL/GenBank/DDBJ databases">
        <title>Sphaerisporangium craniellae sp. nov., isolated from a marine sponge in the South China Sea.</title>
        <authorList>
            <person name="Li L."/>
        </authorList>
    </citation>
    <scope>NUCLEOTIDE SEQUENCE [LARGE SCALE GENOMIC DNA]</scope>
    <source>
        <strain evidence="3 4">CCTCC AA 208026</strain>
    </source>
</reference>
<accession>A0A367FNX9</accession>